<evidence type="ECO:0008006" key="4">
    <source>
        <dbReference type="Google" id="ProtNLM"/>
    </source>
</evidence>
<feature type="chain" id="PRO_5016421701" description="C1q domain-containing protein" evidence="1">
    <location>
        <begin position="23"/>
        <end position="515"/>
    </location>
</feature>
<evidence type="ECO:0000256" key="1">
    <source>
        <dbReference type="SAM" id="SignalP"/>
    </source>
</evidence>
<evidence type="ECO:0000313" key="3">
    <source>
        <dbReference type="Proteomes" id="UP000236182"/>
    </source>
</evidence>
<comment type="caution">
    <text evidence="2">The sequence shown here is derived from an EMBL/GenBank/DDBJ whole genome shotgun (WGS) entry which is preliminary data.</text>
</comment>
<protein>
    <recommendedName>
        <fullName evidence="4">C1q domain-containing protein</fullName>
    </recommendedName>
</protein>
<name>A0A316X201_9FLAO</name>
<evidence type="ECO:0000313" key="2">
    <source>
        <dbReference type="EMBL" id="PWN67801.1"/>
    </source>
</evidence>
<accession>A0A316X201</accession>
<dbReference type="AlphaFoldDB" id="A0A316X201"/>
<dbReference type="EMBL" id="PPEI02000001">
    <property type="protein sequence ID" value="PWN67801.1"/>
    <property type="molecule type" value="Genomic_DNA"/>
</dbReference>
<gene>
    <name evidence="2" type="ORF">C1638_004180</name>
</gene>
<organism evidence="2 3">
    <name type="scientific">Chryseobacterium oncorhynchi</name>
    <dbReference type="NCBI Taxonomy" id="741074"/>
    <lineage>
        <taxon>Bacteria</taxon>
        <taxon>Pseudomonadati</taxon>
        <taxon>Bacteroidota</taxon>
        <taxon>Flavobacteriia</taxon>
        <taxon>Flavobacteriales</taxon>
        <taxon>Weeksellaceae</taxon>
        <taxon>Chryseobacterium group</taxon>
        <taxon>Chryseobacterium</taxon>
    </lineage>
</organism>
<sequence>MHTMKKNIIAISSFVLSTSAFGQVGINTAIPNATLDITASPLDLSKIDGFIAPKLKGSELKAKDALYDIPQTGAIVYITEVLPPASVTPKTANVTTLGYFYYDGTKWLPIAGVTTDDWHLTGNSGTTPGTNFIGTTDDKDIILKRNNVQAGWLGTTNTTIGNNAMLSTITGANNSAFGRAAGFGNNAGNNNTMLGYQTMYQSVAGFGSSNVAVGANAYSGTFISTVGAGSNNTIVGANAGQLVTGSKNTFLGNNAGFKNVQETLSGSNNTLIGADTYLPTIAGSNQLNINNVIFGTGLSGTTTVPLGNIGIRNNAPTEALDIDKGNLRIRTITSNIGGSGDKVVVAGSTGILKTTTLDVVSVPLPAVISLNTKITNFLNGVGSGGTQTLTNMGIVKNGIPGFSLNTATSNVTIPAGTYQISFVYEGVHDATGCTLSSYFVDFPDGGGTQRVHSTAAHNEGVPSNHGGTITYTAVIPSTRTWQISLGRGASGNCSALPGNDLFANSTQVTFFRIGD</sequence>
<feature type="signal peptide" evidence="1">
    <location>
        <begin position="1"/>
        <end position="22"/>
    </location>
</feature>
<proteinExistence type="predicted"/>
<keyword evidence="1" id="KW-0732">Signal</keyword>
<keyword evidence="3" id="KW-1185">Reference proteome</keyword>
<reference evidence="2" key="1">
    <citation type="submission" date="2018-04" db="EMBL/GenBank/DDBJ databases">
        <title>Draft Genome Sequences of Chryseobacterium lactis NCTC11390T isolated from milk, Chryseobacterium oncorhynchi 701B-08T from rainbow trout, and Chryseobacterium viscerum 687B-08T from diseased fish.</title>
        <authorList>
            <person name="Jeong J.-J."/>
            <person name="Lee Y.J."/>
            <person name="Pathiraja D."/>
            <person name="Park B."/>
            <person name="Choi I.-G."/>
            <person name="Kim K.D."/>
        </authorList>
    </citation>
    <scope>NUCLEOTIDE SEQUENCE [LARGE SCALE GENOMIC DNA]</scope>
    <source>
        <strain evidence="2">701B-08</strain>
    </source>
</reference>
<dbReference type="Proteomes" id="UP000236182">
    <property type="component" value="Unassembled WGS sequence"/>
</dbReference>